<dbReference type="MEROPS" id="M43.008"/>
<name>A0A067QJ44_9AGAM</name>
<gene>
    <name evidence="10" type="ORF">JAAARDRAFT_147939</name>
</gene>
<evidence type="ECO:0000256" key="6">
    <source>
        <dbReference type="ARBA" id="ARBA00022833"/>
    </source>
</evidence>
<dbReference type="Proteomes" id="UP000027265">
    <property type="component" value="Unassembled WGS sequence"/>
</dbReference>
<dbReference type="PANTHER" id="PTHR47466:SF1">
    <property type="entry name" value="METALLOPROTEASE MEP1 (AFU_ORTHOLOGUE AFUA_1G07730)-RELATED"/>
    <property type="match status" value="1"/>
</dbReference>
<evidence type="ECO:0000256" key="3">
    <source>
        <dbReference type="ARBA" id="ARBA00022723"/>
    </source>
</evidence>
<dbReference type="GO" id="GO:0046872">
    <property type="term" value="F:metal ion binding"/>
    <property type="evidence" value="ECO:0007669"/>
    <property type="project" value="UniProtKB-KW"/>
</dbReference>
<dbReference type="AlphaFoldDB" id="A0A067QJ44"/>
<proteinExistence type="inferred from homology"/>
<evidence type="ECO:0000256" key="4">
    <source>
        <dbReference type="ARBA" id="ARBA00022729"/>
    </source>
</evidence>
<evidence type="ECO:0000256" key="7">
    <source>
        <dbReference type="ARBA" id="ARBA00023049"/>
    </source>
</evidence>
<keyword evidence="5" id="KW-0378">Hydrolase</keyword>
<keyword evidence="8" id="KW-1015">Disulfide bond</keyword>
<keyword evidence="4" id="KW-0732">Signal</keyword>
<keyword evidence="7" id="KW-0482">Metalloprotease</keyword>
<dbReference type="GO" id="GO:0006508">
    <property type="term" value="P:proteolysis"/>
    <property type="evidence" value="ECO:0007669"/>
    <property type="project" value="UniProtKB-KW"/>
</dbReference>
<dbReference type="InterPro" id="IPR024079">
    <property type="entry name" value="MetalloPept_cat_dom_sf"/>
</dbReference>
<dbReference type="PANTHER" id="PTHR47466">
    <property type="match status" value="1"/>
</dbReference>
<dbReference type="GO" id="GO:0008237">
    <property type="term" value="F:metallopeptidase activity"/>
    <property type="evidence" value="ECO:0007669"/>
    <property type="project" value="UniProtKB-KW"/>
</dbReference>
<evidence type="ECO:0000313" key="10">
    <source>
        <dbReference type="EMBL" id="KDQ63522.1"/>
    </source>
</evidence>
<keyword evidence="11" id="KW-1185">Reference proteome</keyword>
<keyword evidence="3" id="KW-0479">Metal-binding</keyword>
<feature type="domain" description="Peptidase M43 pregnancy-associated plasma-A" evidence="9">
    <location>
        <begin position="126"/>
        <end position="243"/>
    </location>
</feature>
<evidence type="ECO:0000256" key="8">
    <source>
        <dbReference type="ARBA" id="ARBA00023157"/>
    </source>
</evidence>
<dbReference type="Pfam" id="PF05572">
    <property type="entry name" value="Peptidase_M43"/>
    <property type="match status" value="1"/>
</dbReference>
<dbReference type="EMBL" id="KL197710">
    <property type="protein sequence ID" value="KDQ63522.1"/>
    <property type="molecule type" value="Genomic_DNA"/>
</dbReference>
<evidence type="ECO:0000256" key="5">
    <source>
        <dbReference type="ARBA" id="ARBA00022801"/>
    </source>
</evidence>
<keyword evidence="2" id="KW-0645">Protease</keyword>
<evidence type="ECO:0000256" key="2">
    <source>
        <dbReference type="ARBA" id="ARBA00022670"/>
    </source>
</evidence>
<evidence type="ECO:0000259" key="9">
    <source>
        <dbReference type="Pfam" id="PF05572"/>
    </source>
</evidence>
<evidence type="ECO:0000313" key="11">
    <source>
        <dbReference type="Proteomes" id="UP000027265"/>
    </source>
</evidence>
<dbReference type="OrthoDB" id="536211at2759"/>
<comment type="similarity">
    <text evidence="1">Belongs to the peptidase M43B family.</text>
</comment>
<protein>
    <recommendedName>
        <fullName evidence="9">Peptidase M43 pregnancy-associated plasma-A domain-containing protein</fullName>
    </recommendedName>
</protein>
<keyword evidence="6" id="KW-0862">Zinc</keyword>
<dbReference type="SUPFAM" id="SSF55486">
    <property type="entry name" value="Metalloproteases ('zincins'), catalytic domain"/>
    <property type="match status" value="1"/>
</dbReference>
<organism evidence="10 11">
    <name type="scientific">Jaapia argillacea MUCL 33604</name>
    <dbReference type="NCBI Taxonomy" id="933084"/>
    <lineage>
        <taxon>Eukaryota</taxon>
        <taxon>Fungi</taxon>
        <taxon>Dikarya</taxon>
        <taxon>Basidiomycota</taxon>
        <taxon>Agaricomycotina</taxon>
        <taxon>Agaricomycetes</taxon>
        <taxon>Agaricomycetidae</taxon>
        <taxon>Jaapiales</taxon>
        <taxon>Jaapiaceae</taxon>
        <taxon>Jaapia</taxon>
    </lineage>
</organism>
<dbReference type="CDD" id="cd04275">
    <property type="entry name" value="ZnMc_pappalysin_like"/>
    <property type="match status" value="1"/>
</dbReference>
<dbReference type="HOGENOM" id="CLU_048726_1_1_1"/>
<reference evidence="11" key="1">
    <citation type="journal article" date="2014" name="Proc. Natl. Acad. Sci. U.S.A.">
        <title>Extensive sampling of basidiomycete genomes demonstrates inadequacy of the white-rot/brown-rot paradigm for wood decay fungi.</title>
        <authorList>
            <person name="Riley R."/>
            <person name="Salamov A.A."/>
            <person name="Brown D.W."/>
            <person name="Nagy L.G."/>
            <person name="Floudas D."/>
            <person name="Held B.W."/>
            <person name="Levasseur A."/>
            <person name="Lombard V."/>
            <person name="Morin E."/>
            <person name="Otillar R."/>
            <person name="Lindquist E.A."/>
            <person name="Sun H."/>
            <person name="LaButti K.M."/>
            <person name="Schmutz J."/>
            <person name="Jabbour D."/>
            <person name="Luo H."/>
            <person name="Baker S.E."/>
            <person name="Pisabarro A.G."/>
            <person name="Walton J.D."/>
            <person name="Blanchette R.A."/>
            <person name="Henrissat B."/>
            <person name="Martin F."/>
            <person name="Cullen D."/>
            <person name="Hibbett D.S."/>
            <person name="Grigoriev I.V."/>
        </authorList>
    </citation>
    <scope>NUCLEOTIDE SEQUENCE [LARGE SCALE GENOMIC DNA]</scope>
    <source>
        <strain evidence="11">MUCL 33604</strain>
    </source>
</reference>
<dbReference type="InterPro" id="IPR008754">
    <property type="entry name" value="Peptidase_M43"/>
</dbReference>
<dbReference type="Gene3D" id="3.40.390.10">
    <property type="entry name" value="Collagenase (Catalytic Domain)"/>
    <property type="match status" value="1"/>
</dbReference>
<sequence>MDSEMFRAAESDFEDKMIPPPSAGKDVVIHVYWHVVSKDSTAFGGNIPNWQINKQINGLNRDFADTSIQFKLIRVSRTINEDWFNNVGPNTHQQMVMKNNYRRGSRSSLNIYSVGFKAGSGAGLMGYATYPYWYGGNPKDDGVVILFSTIPGGSSENYNLGKTLTHEVGHWAGLFHTFQNGCSSPGDLVSDTPPEASPAYGCPASRDSCMGGGLDPIHNFMDFTEDGCMQSFTVGQVKRMQAQMRTYRRVDV</sequence>
<evidence type="ECO:0000256" key="1">
    <source>
        <dbReference type="ARBA" id="ARBA00008721"/>
    </source>
</evidence>
<accession>A0A067QJ44</accession>
<dbReference type="STRING" id="933084.A0A067QJ44"/>
<dbReference type="InParanoid" id="A0A067QJ44"/>